<keyword evidence="2" id="KW-1185">Reference proteome</keyword>
<reference evidence="2" key="1">
    <citation type="journal article" date="2023" name="Front. Plant Sci.">
        <title>Chromosomal-level genome assembly of Melastoma candidum provides insights into trichome evolution.</title>
        <authorList>
            <person name="Zhong Y."/>
            <person name="Wu W."/>
            <person name="Sun C."/>
            <person name="Zou P."/>
            <person name="Liu Y."/>
            <person name="Dai S."/>
            <person name="Zhou R."/>
        </authorList>
    </citation>
    <scope>NUCLEOTIDE SEQUENCE [LARGE SCALE GENOMIC DNA]</scope>
</reference>
<comment type="caution">
    <text evidence="1">The sequence shown here is derived from an EMBL/GenBank/DDBJ whole genome shotgun (WGS) entry which is preliminary data.</text>
</comment>
<sequence length="220" mass="24651">MHPINKNLPPPSLSLLLYLKESGHDLFQLSLEELWDRLRGGLILSDKENAPTKLFWMDGGPDSNFLLLPKALTINTDSFGNQGPQHGQDSVKLGGNVITVPTVKYNKTRYVRVSGKLGWVGLSPSGAYKVVLYLKLNQRATEEIRFATMTRLSSPDGTQTRVPWSFGNKKASEKWDEFPVGTFQMKPNNVGELSFEIHVYFWGRPDITIKGVDVIKIPPP</sequence>
<organism evidence="1 2">
    <name type="scientific">Melastoma candidum</name>
    <dbReference type="NCBI Taxonomy" id="119954"/>
    <lineage>
        <taxon>Eukaryota</taxon>
        <taxon>Viridiplantae</taxon>
        <taxon>Streptophyta</taxon>
        <taxon>Embryophyta</taxon>
        <taxon>Tracheophyta</taxon>
        <taxon>Spermatophyta</taxon>
        <taxon>Magnoliopsida</taxon>
        <taxon>eudicotyledons</taxon>
        <taxon>Gunneridae</taxon>
        <taxon>Pentapetalae</taxon>
        <taxon>rosids</taxon>
        <taxon>malvids</taxon>
        <taxon>Myrtales</taxon>
        <taxon>Melastomataceae</taxon>
        <taxon>Melastomatoideae</taxon>
        <taxon>Melastomateae</taxon>
        <taxon>Melastoma</taxon>
    </lineage>
</organism>
<dbReference type="Proteomes" id="UP001057402">
    <property type="component" value="Chromosome 3"/>
</dbReference>
<dbReference type="EMBL" id="CM042882">
    <property type="protein sequence ID" value="KAI4381030.1"/>
    <property type="molecule type" value="Genomic_DNA"/>
</dbReference>
<protein>
    <submittedName>
        <fullName evidence="1">Uncharacterized protein</fullName>
    </submittedName>
</protein>
<accession>A0ACB9RPP4</accession>
<evidence type="ECO:0000313" key="2">
    <source>
        <dbReference type="Proteomes" id="UP001057402"/>
    </source>
</evidence>
<evidence type="ECO:0000313" key="1">
    <source>
        <dbReference type="EMBL" id="KAI4381030.1"/>
    </source>
</evidence>
<name>A0ACB9RPP4_9MYRT</name>
<gene>
    <name evidence="1" type="ORF">MLD38_007148</name>
</gene>
<proteinExistence type="predicted"/>